<proteinExistence type="predicted"/>
<keyword evidence="4" id="KW-1185">Reference proteome</keyword>
<evidence type="ECO:0000313" key="4">
    <source>
        <dbReference type="Proteomes" id="UP000719412"/>
    </source>
</evidence>
<comment type="caution">
    <text evidence="3">The sequence shown here is derived from an EMBL/GenBank/DDBJ whole genome shotgun (WGS) entry which is preliminary data.</text>
</comment>
<evidence type="ECO:0000259" key="2">
    <source>
        <dbReference type="PROSITE" id="PS50097"/>
    </source>
</evidence>
<dbReference type="AlphaFoldDB" id="A0A8J6L4V5"/>
<feature type="domain" description="BTB" evidence="2">
    <location>
        <begin position="780"/>
        <end position="839"/>
    </location>
</feature>
<evidence type="ECO:0000256" key="1">
    <source>
        <dbReference type="SAM" id="MobiDB-lite"/>
    </source>
</evidence>
<feature type="compositionally biased region" description="Polar residues" evidence="1">
    <location>
        <begin position="497"/>
        <end position="506"/>
    </location>
</feature>
<accession>A0A8J6L4V5</accession>
<dbReference type="Gene3D" id="1.25.10.10">
    <property type="entry name" value="Leucine-rich Repeat Variant"/>
    <property type="match status" value="1"/>
</dbReference>
<dbReference type="SUPFAM" id="SSF54695">
    <property type="entry name" value="POZ domain"/>
    <property type="match status" value="1"/>
</dbReference>
<protein>
    <recommendedName>
        <fullName evidence="2">BTB domain-containing protein</fullName>
    </recommendedName>
</protein>
<feature type="region of interest" description="Disordered" evidence="1">
    <location>
        <begin position="451"/>
        <end position="563"/>
    </location>
</feature>
<evidence type="ECO:0000313" key="3">
    <source>
        <dbReference type="EMBL" id="KAH0808460.1"/>
    </source>
</evidence>
<dbReference type="InterPro" id="IPR000210">
    <property type="entry name" value="BTB/POZ_dom"/>
</dbReference>
<reference evidence="3" key="2">
    <citation type="submission" date="2021-08" db="EMBL/GenBank/DDBJ databases">
        <authorList>
            <person name="Eriksson T."/>
        </authorList>
    </citation>
    <scope>NUCLEOTIDE SEQUENCE</scope>
    <source>
        <strain evidence="3">Stoneville</strain>
        <tissue evidence="3">Whole head</tissue>
    </source>
</reference>
<dbReference type="Pfam" id="PF00651">
    <property type="entry name" value="BTB"/>
    <property type="match status" value="1"/>
</dbReference>
<dbReference type="InterPro" id="IPR055445">
    <property type="entry name" value="ARM_ARMC5"/>
</dbReference>
<dbReference type="Proteomes" id="UP000719412">
    <property type="component" value="Unassembled WGS sequence"/>
</dbReference>
<dbReference type="EMBL" id="JABDTM020028740">
    <property type="protein sequence ID" value="KAH0808460.1"/>
    <property type="molecule type" value="Genomic_DNA"/>
</dbReference>
<dbReference type="InterPro" id="IPR011333">
    <property type="entry name" value="SKP1/BTB/POZ_sf"/>
</dbReference>
<dbReference type="CDD" id="cd18186">
    <property type="entry name" value="BTB_POZ_ZBTB_KLHL-like"/>
    <property type="match status" value="1"/>
</dbReference>
<dbReference type="SUPFAM" id="SSF48371">
    <property type="entry name" value="ARM repeat"/>
    <property type="match status" value="1"/>
</dbReference>
<dbReference type="Gene3D" id="3.30.710.10">
    <property type="entry name" value="Potassium Channel Kv1.1, Chain A"/>
    <property type="match status" value="1"/>
</dbReference>
<dbReference type="Pfam" id="PF24768">
    <property type="entry name" value="ARM_ARMC5"/>
    <property type="match status" value="1"/>
</dbReference>
<name>A0A8J6L4V5_TENMO</name>
<dbReference type="InterPro" id="IPR016024">
    <property type="entry name" value="ARM-type_fold"/>
</dbReference>
<reference evidence="3" key="1">
    <citation type="journal article" date="2020" name="J Insects Food Feed">
        <title>The yellow mealworm (Tenebrio molitor) genome: a resource for the emerging insects as food and feed industry.</title>
        <authorList>
            <person name="Eriksson T."/>
            <person name="Andere A."/>
            <person name="Kelstrup H."/>
            <person name="Emery V."/>
            <person name="Picard C."/>
        </authorList>
    </citation>
    <scope>NUCLEOTIDE SEQUENCE</scope>
    <source>
        <strain evidence="3">Stoneville</strain>
        <tissue evidence="3">Whole head</tissue>
    </source>
</reference>
<dbReference type="InterPro" id="IPR011989">
    <property type="entry name" value="ARM-like"/>
</dbReference>
<dbReference type="PANTHER" id="PTHR23312">
    <property type="entry name" value="ARMC5 ARMADILLO REPEAT-CONTAINING -RELATED"/>
    <property type="match status" value="1"/>
</dbReference>
<sequence>MSEYNFDNVLVALQNVQDNSTFLKVLIDIRKGVDAECPQNKANITKLRDRGLRRIISSLETPKKTIINVALSILGNCCLDANCARDVVSQFGVLPQLKQILKRFPKEDSINGRVFRVVGNLCQHRDQWATVIMDRKPHIVIHIVKFLRYTVDTKGVKVSEATINMGLRSLRELLNRDTLKALVKTYGVLKTVGMLLIKYGGIWQETKRGESILTNIIKLLQEYSRYRYYPSIIEMRNTEMGDSIVYLSKILLVAPREIIKIVMNFLKISQLKSDLPVPEIFDGLISVLRDDAIIQEFNNTCIECIKCLCHLLEHPGNRNNDSCGDSIPLLVQVLNGLTLQSNNKIECCILIVSTLNKCKYHDGMISDQIKCDIINVLNEKLKLIVGGVEITHTSHANDKKQKKNFVSKFKNSKRSRVSIDDDNEDQRVSTSSSDEEIDTLYFSVRYDYSPTSSNESEMAMSWTSGLSPESSPRSHVYGNSSPSGSDGCEKPVDSRIGSHSSNCQNKRISESDSDDYSPVCSEVDPTDFPLPSTAEDEESLNPDLDKNSDVPSEAELPGFDTTSSTTKQGVVKLVMEIVDLLKTYVKLKPPLPQLGTPELLLRLVKCSDFFDWPHSSAIFDIMDVIYKILESHDYLVPLMQTDFLPAIYYVSKLPQASWCQKCRQFLCIGSSILKKMAKVAESGMGKGNIAHKLLRGDNAMKEQMALAIPYVVRNKAILLKLMLNCGALEVLLKLLQEKSPLQNKSIKSLCVLSRKFVPNPKKLSTTLKKSLAKSSHSDTTTVTFKLDDGRSLSAEREALGKSSEYFARLLNGDFKESTQEVIALSNVNSQSLEFLLRLIKCEVDTTLPVYIDVELDTFLDVVSLCDRFLMEDYRVFLTDCIEKHRMNSFTIPSIYNWSLQSRTNLLRLECIVYALGANIADSDRVEMFKSLFDLGFTEELLEDIKKLLVKHMTLGRIV</sequence>
<dbReference type="PROSITE" id="PS50097">
    <property type="entry name" value="BTB"/>
    <property type="match status" value="1"/>
</dbReference>
<feature type="compositionally biased region" description="Polar residues" evidence="1">
    <location>
        <begin position="451"/>
        <end position="484"/>
    </location>
</feature>
<dbReference type="PANTHER" id="PTHR23312:SF8">
    <property type="entry name" value="ARMADILLO REPEAT-CONTAINING PROTEIN 5"/>
    <property type="match status" value="1"/>
</dbReference>
<gene>
    <name evidence="3" type="ORF">GEV33_014333</name>
</gene>
<dbReference type="GO" id="GO:0005829">
    <property type="term" value="C:cytosol"/>
    <property type="evidence" value="ECO:0007669"/>
    <property type="project" value="TreeGrafter"/>
</dbReference>
<organism evidence="3 4">
    <name type="scientific">Tenebrio molitor</name>
    <name type="common">Yellow mealworm beetle</name>
    <dbReference type="NCBI Taxonomy" id="7067"/>
    <lineage>
        <taxon>Eukaryota</taxon>
        <taxon>Metazoa</taxon>
        <taxon>Ecdysozoa</taxon>
        <taxon>Arthropoda</taxon>
        <taxon>Hexapoda</taxon>
        <taxon>Insecta</taxon>
        <taxon>Pterygota</taxon>
        <taxon>Neoptera</taxon>
        <taxon>Endopterygota</taxon>
        <taxon>Coleoptera</taxon>
        <taxon>Polyphaga</taxon>
        <taxon>Cucujiformia</taxon>
        <taxon>Tenebrionidae</taxon>
        <taxon>Tenebrio</taxon>
    </lineage>
</organism>
<dbReference type="GO" id="GO:0009653">
    <property type="term" value="P:anatomical structure morphogenesis"/>
    <property type="evidence" value="ECO:0007669"/>
    <property type="project" value="TreeGrafter"/>
</dbReference>